<evidence type="ECO:0000313" key="2">
    <source>
        <dbReference type="Proteomes" id="UP001166674"/>
    </source>
</evidence>
<protein>
    <submittedName>
        <fullName evidence="1">Ubiquitin domain-containing protein 2</fullName>
    </submittedName>
</protein>
<proteinExistence type="predicted"/>
<accession>A0AA41TC93</accession>
<name>A0AA41TC93_SCICA</name>
<sequence>MSCKDKEGSEGVSATDMLSTWIANKTEGVALQEVSGGSSQTDKMKLEELKIPKVYMMQVILSQPVHTPMPV</sequence>
<reference evidence="1" key="1">
    <citation type="submission" date="2020-03" db="EMBL/GenBank/DDBJ databases">
        <title>Studies in the Genomics of Life Span.</title>
        <authorList>
            <person name="Glass D."/>
        </authorList>
    </citation>
    <scope>NUCLEOTIDE SEQUENCE</scope>
    <source>
        <strain evidence="1">SUZIE</strain>
        <tissue evidence="1">Muscle</tissue>
    </source>
</reference>
<keyword evidence="2" id="KW-1185">Reference proteome</keyword>
<gene>
    <name evidence="1" type="ORF">SUZIE_214820</name>
</gene>
<dbReference type="Proteomes" id="UP001166674">
    <property type="component" value="Unassembled WGS sequence"/>
</dbReference>
<evidence type="ECO:0000313" key="1">
    <source>
        <dbReference type="EMBL" id="MBZ3891810.1"/>
    </source>
</evidence>
<comment type="caution">
    <text evidence="1">The sequence shown here is derived from an EMBL/GenBank/DDBJ whole genome shotgun (WGS) entry which is preliminary data.</text>
</comment>
<organism evidence="1 2">
    <name type="scientific">Sciurus carolinensis</name>
    <name type="common">Eastern gray squirrel</name>
    <dbReference type="NCBI Taxonomy" id="30640"/>
    <lineage>
        <taxon>Eukaryota</taxon>
        <taxon>Metazoa</taxon>
        <taxon>Chordata</taxon>
        <taxon>Craniata</taxon>
        <taxon>Vertebrata</taxon>
        <taxon>Euteleostomi</taxon>
        <taxon>Mammalia</taxon>
        <taxon>Eutheria</taxon>
        <taxon>Euarchontoglires</taxon>
        <taxon>Glires</taxon>
        <taxon>Rodentia</taxon>
        <taxon>Sciuromorpha</taxon>
        <taxon>Sciuridae</taxon>
        <taxon>Sciurinae</taxon>
        <taxon>Sciurini</taxon>
        <taxon>Sciurus</taxon>
    </lineage>
</organism>
<dbReference type="EMBL" id="JAATJV010453694">
    <property type="protein sequence ID" value="MBZ3891810.1"/>
    <property type="molecule type" value="Genomic_DNA"/>
</dbReference>
<dbReference type="AlphaFoldDB" id="A0AA41TC93"/>